<comment type="function">
    <text evidence="1">NDH-1 shuttles electrons from NADH, via FMN and iron-sulfur (Fe-S) centers, to quinones in the respiratory chain. Couples the redox reaction to proton translocation (for every two electrons transferred, four hydrogen ions are translocated across the cytoplasmic membrane), and thus conserves the redox energy in a proton gradient.</text>
</comment>
<evidence type="ECO:0000256" key="2">
    <source>
        <dbReference type="SAM" id="MobiDB-lite"/>
    </source>
</evidence>
<feature type="transmembrane region" description="Helical" evidence="1">
    <location>
        <begin position="44"/>
        <end position="65"/>
    </location>
</feature>
<gene>
    <name evidence="3" type="ORF">JQS43_23050</name>
</gene>
<comment type="subcellular location">
    <subcellularLocation>
        <location evidence="1">Cell membrane</location>
        <topology evidence="1">Multi-pass membrane protein</topology>
    </subcellularLocation>
</comment>
<feature type="region of interest" description="Disordered" evidence="2">
    <location>
        <begin position="198"/>
        <end position="257"/>
    </location>
</feature>
<dbReference type="InterPro" id="IPR042106">
    <property type="entry name" value="Nuo/plastoQ_OxRdtase_6_NuoJ"/>
</dbReference>
<evidence type="ECO:0000256" key="1">
    <source>
        <dbReference type="RuleBase" id="RU004429"/>
    </source>
</evidence>
<dbReference type="GO" id="GO:0005886">
    <property type="term" value="C:plasma membrane"/>
    <property type="evidence" value="ECO:0007669"/>
    <property type="project" value="UniProtKB-SubCell"/>
</dbReference>
<dbReference type="GO" id="GO:0016491">
    <property type="term" value="F:oxidoreductase activity"/>
    <property type="evidence" value="ECO:0007669"/>
    <property type="project" value="UniProtKB-KW"/>
</dbReference>
<comment type="catalytic activity">
    <reaction evidence="1">
        <text>a quinone + NADH + 5 H(+)(in) = a quinol + NAD(+) + 4 H(+)(out)</text>
        <dbReference type="Rhea" id="RHEA:57888"/>
        <dbReference type="ChEBI" id="CHEBI:15378"/>
        <dbReference type="ChEBI" id="CHEBI:24646"/>
        <dbReference type="ChEBI" id="CHEBI:57540"/>
        <dbReference type="ChEBI" id="CHEBI:57945"/>
        <dbReference type="ChEBI" id="CHEBI:132124"/>
    </reaction>
</comment>
<reference evidence="3" key="1">
    <citation type="submission" date="2021-02" db="EMBL/GenBank/DDBJ databases">
        <title>Natrosporangium hydrolyticum gen. nov., sp. nov, a haloalkaliphilic actinobacterium from a soda solonchak soil.</title>
        <authorList>
            <person name="Sorokin D.Y."/>
            <person name="Khijniak T.V."/>
            <person name="Zakharycheva A.P."/>
            <person name="Boueva O.V."/>
            <person name="Ariskina E.V."/>
            <person name="Hahnke R.L."/>
            <person name="Bunk B."/>
            <person name="Sproer C."/>
            <person name="Schumann P."/>
            <person name="Evtushenko L.I."/>
            <person name="Kublanov I.V."/>
        </authorList>
    </citation>
    <scope>NUCLEOTIDE SEQUENCE</scope>
    <source>
        <strain evidence="3">DSM 106523</strain>
    </source>
</reference>
<feature type="transmembrane region" description="Helical" evidence="1">
    <location>
        <begin position="157"/>
        <end position="181"/>
    </location>
</feature>
<dbReference type="GO" id="GO:0048038">
    <property type="term" value="F:quinone binding"/>
    <property type="evidence" value="ECO:0007669"/>
    <property type="project" value="UniProtKB-UniRule"/>
</dbReference>
<feature type="transmembrane region" description="Helical" evidence="1">
    <location>
        <begin position="20"/>
        <end position="37"/>
    </location>
</feature>
<keyword evidence="1" id="KW-0812">Transmembrane</keyword>
<dbReference type="EMBL" id="CP070499">
    <property type="protein sequence ID" value="QSB14340.1"/>
    <property type="molecule type" value="Genomic_DNA"/>
</dbReference>
<name>A0A895YJQ2_9ACTN</name>
<dbReference type="NCBIfam" id="NF005165">
    <property type="entry name" value="PRK06638.1-5"/>
    <property type="match status" value="1"/>
</dbReference>
<dbReference type="RefSeq" id="WP_239676470.1">
    <property type="nucleotide sequence ID" value="NZ_CP070499.1"/>
</dbReference>
<keyword evidence="1" id="KW-1133">Transmembrane helix</keyword>
<accession>A0A895YJQ2</accession>
<dbReference type="AlphaFoldDB" id="A0A895YJQ2"/>
<dbReference type="Pfam" id="PF00499">
    <property type="entry name" value="Oxidored_q3"/>
    <property type="match status" value="1"/>
</dbReference>
<sequence>MTGAMMLAQETVSAGEAWTFWLLAPIAVIGAIGMVLARNAVHSAMWLVLTMLSLGVFFVVQQAPFLGLVQVIVYTGAIMMLFLFVLMLVGRDSGDSLIELIRGQRVAAGVLGLGLAALLAAGTYRWLEGTPSVGLAEANELHGGNVEGLANLLFSRWVLAFEATGALLIVAAVGALMLTHISRDPAEKQRQPERMRARFAPGNYPGPGPGPGVFATSSSNTTPAKLPDGTAAEGSVSPILPARELTAGEAANKETER</sequence>
<keyword evidence="4" id="KW-1185">Reference proteome</keyword>
<comment type="similarity">
    <text evidence="1">Belongs to the complex I subunit 6 family.</text>
</comment>
<evidence type="ECO:0000313" key="4">
    <source>
        <dbReference type="Proteomes" id="UP000662857"/>
    </source>
</evidence>
<dbReference type="GO" id="GO:0008137">
    <property type="term" value="F:NADH dehydrogenase (ubiquinone) activity"/>
    <property type="evidence" value="ECO:0007669"/>
    <property type="project" value="UniProtKB-UniRule"/>
</dbReference>
<dbReference type="EC" id="7.1.1.-" evidence="1"/>
<dbReference type="InterPro" id="IPR001457">
    <property type="entry name" value="NADH_UbQ/plastoQ_OxRdtase_su6"/>
</dbReference>
<proteinExistence type="inferred from homology"/>
<organism evidence="3 4">
    <name type="scientific">Natronosporangium hydrolyticum</name>
    <dbReference type="NCBI Taxonomy" id="2811111"/>
    <lineage>
        <taxon>Bacteria</taxon>
        <taxon>Bacillati</taxon>
        <taxon>Actinomycetota</taxon>
        <taxon>Actinomycetes</taxon>
        <taxon>Micromonosporales</taxon>
        <taxon>Micromonosporaceae</taxon>
        <taxon>Natronosporangium</taxon>
    </lineage>
</organism>
<keyword evidence="1" id="KW-0520">NAD</keyword>
<dbReference type="Proteomes" id="UP000662857">
    <property type="component" value="Chromosome"/>
</dbReference>
<dbReference type="Gene3D" id="1.20.120.1200">
    <property type="entry name" value="NADH-ubiquinone/plastoquinone oxidoreductase chain 6, subunit NuoJ"/>
    <property type="match status" value="1"/>
</dbReference>
<evidence type="ECO:0000313" key="3">
    <source>
        <dbReference type="EMBL" id="QSB14340.1"/>
    </source>
</evidence>
<keyword evidence="1" id="KW-0472">Membrane</keyword>
<protein>
    <recommendedName>
        <fullName evidence="1">NADH-quinone oxidoreductase subunit J</fullName>
        <ecNumber evidence="1">7.1.1.-</ecNumber>
    </recommendedName>
</protein>
<keyword evidence="1" id="KW-1003">Cell membrane</keyword>
<feature type="transmembrane region" description="Helical" evidence="1">
    <location>
        <begin position="106"/>
        <end position="127"/>
    </location>
</feature>
<dbReference type="PANTHER" id="PTHR33269">
    <property type="entry name" value="NADH-UBIQUINONE OXIDOREDUCTASE CHAIN 6"/>
    <property type="match status" value="1"/>
</dbReference>
<dbReference type="KEGG" id="nhy:JQS43_23050"/>
<keyword evidence="1" id="KW-0874">Quinone</keyword>
<dbReference type="PANTHER" id="PTHR33269:SF19">
    <property type="entry name" value="NADH-QUINONE OXIDOREDUCTASE SUBUNIT J"/>
    <property type="match status" value="1"/>
</dbReference>
<feature type="transmembrane region" description="Helical" evidence="1">
    <location>
        <begin position="71"/>
        <end position="90"/>
    </location>
</feature>
<keyword evidence="3" id="KW-0560">Oxidoreductase</keyword>